<protein>
    <submittedName>
        <fullName evidence="2">Uncharacterized protein</fullName>
    </submittedName>
</protein>
<keyword evidence="1" id="KW-1133">Transmembrane helix</keyword>
<evidence type="ECO:0000313" key="2">
    <source>
        <dbReference type="EMBL" id="ASF44480.1"/>
    </source>
</evidence>
<reference evidence="3" key="1">
    <citation type="submission" date="2017-06" db="EMBL/GenBank/DDBJ databases">
        <title>Complete genome sequence of Capnocytophaga sp. KCOM 1579 (=ChDC OS43) isolated from a human refractory periapical abscess lesion.</title>
        <authorList>
            <person name="Kook J.-K."/>
            <person name="Park S.-N."/>
            <person name="Lim Y.K."/>
            <person name="Roh H."/>
        </authorList>
    </citation>
    <scope>NUCLEOTIDE SEQUENCE [LARGE SCALE GENOMIC DNA]</scope>
    <source>
        <strain evidence="3">ChDC OS43</strain>
    </source>
</reference>
<feature type="transmembrane region" description="Helical" evidence="1">
    <location>
        <begin position="72"/>
        <end position="93"/>
    </location>
</feature>
<dbReference type="EMBL" id="CP022022">
    <property type="protein sequence ID" value="ASF44480.1"/>
    <property type="molecule type" value="Genomic_DNA"/>
</dbReference>
<dbReference type="Proteomes" id="UP000197007">
    <property type="component" value="Chromosome"/>
</dbReference>
<dbReference type="AlphaFoldDB" id="A0A1Z4BTB7"/>
<proteinExistence type="predicted"/>
<evidence type="ECO:0000313" key="3">
    <source>
        <dbReference type="Proteomes" id="UP000197007"/>
    </source>
</evidence>
<gene>
    <name evidence="2" type="ORF">CBG49_05010</name>
</gene>
<feature type="transmembrane region" description="Helical" evidence="1">
    <location>
        <begin position="105"/>
        <end position="127"/>
    </location>
</feature>
<keyword evidence="1" id="KW-0472">Membrane</keyword>
<accession>A0A1Z4BTB7</accession>
<dbReference type="PROSITE" id="PS51257">
    <property type="entry name" value="PROKAR_LIPOPROTEIN"/>
    <property type="match status" value="1"/>
</dbReference>
<evidence type="ECO:0000256" key="1">
    <source>
        <dbReference type="SAM" id="Phobius"/>
    </source>
</evidence>
<dbReference type="KEGG" id="capn:CBG49_05010"/>
<organism evidence="2 3">
    <name type="scientific">Capnocytophaga endodontalis</name>
    <dbReference type="NCBI Taxonomy" id="2708117"/>
    <lineage>
        <taxon>Bacteria</taxon>
        <taxon>Pseudomonadati</taxon>
        <taxon>Bacteroidota</taxon>
        <taxon>Flavobacteriia</taxon>
        <taxon>Flavobacteriales</taxon>
        <taxon>Flavobacteriaceae</taxon>
        <taxon>Capnocytophaga</taxon>
    </lineage>
</organism>
<name>A0A1Z4BTB7_9FLAO</name>
<feature type="transmembrane region" description="Helical" evidence="1">
    <location>
        <begin position="45"/>
        <end position="65"/>
    </location>
</feature>
<keyword evidence="3" id="KW-1185">Reference proteome</keyword>
<keyword evidence="1" id="KW-0812">Transmembrane</keyword>
<sequence>MAMRIAICSFWYLAGWAIGTGTLYSCYNYSIESQGVSLFYSLDKLLLFHCGISVLVFIIILMVHLKRPQYTAFAFVAGFVLRLIAVILFCLPLEKLTNSQPLYELLFIALPTFYFIALETVIAIRLVKSASRQIDKSTN</sequence>